<dbReference type="Proteomes" id="UP000319859">
    <property type="component" value="Unassembled WGS sequence"/>
</dbReference>
<comment type="caution">
    <text evidence="2">The sequence shown here is derived from an EMBL/GenBank/DDBJ whole genome shotgun (WGS) entry which is preliminary data.</text>
</comment>
<dbReference type="AlphaFoldDB" id="A0A560FSW5"/>
<gene>
    <name evidence="2" type="ORF">FBZ89_101354</name>
</gene>
<accession>A0A560FSW5</accession>
<dbReference type="Gene3D" id="1.25.40.10">
    <property type="entry name" value="Tetratricopeptide repeat domain"/>
    <property type="match status" value="1"/>
</dbReference>
<dbReference type="SUPFAM" id="SSF48452">
    <property type="entry name" value="TPR-like"/>
    <property type="match status" value="1"/>
</dbReference>
<dbReference type="OrthoDB" id="9812424at2"/>
<sequence length="243" mass="26295">MRARILVATSTLLSLMLAAPIAVQAASVDSPASVMAAAPVAAQPTDPAMTQDVTQLLRDWSVIKYQMHDDKAQALKMRDLLVRANELQSRYPGRAEPMISTALILGSIAGYEQNAGSLDLVRKARDLFEQADRIDPTALDGASAVNLGSLYYLMPGFPIGFGSDSKARKYLERGIALSPNGLESNYFYGEFLSQQGEYERSAKVLAHALEAPVSVTQPVWDAGRRAEARALLADVRQKLVASN</sequence>
<reference evidence="2 3" key="1">
    <citation type="submission" date="2019-06" db="EMBL/GenBank/DDBJ databases">
        <title>Genomic Encyclopedia of Type Strains, Phase IV (KMG-V): Genome sequencing to study the core and pangenomes of soil and plant-associated prokaryotes.</title>
        <authorList>
            <person name="Whitman W."/>
        </authorList>
    </citation>
    <scope>NUCLEOTIDE SEQUENCE [LARGE SCALE GENOMIC DNA]</scope>
    <source>
        <strain evidence="2 3">BR 11880</strain>
    </source>
</reference>
<dbReference type="InterPro" id="IPR011990">
    <property type="entry name" value="TPR-like_helical_dom_sf"/>
</dbReference>
<dbReference type="RefSeq" id="WP_145748301.1">
    <property type="nucleotide sequence ID" value="NZ_VITN01000001.1"/>
</dbReference>
<protein>
    <recommendedName>
        <fullName evidence="4">Tetratricopeptide repeat protein</fullName>
    </recommendedName>
</protein>
<feature type="signal peptide" evidence="1">
    <location>
        <begin position="1"/>
        <end position="25"/>
    </location>
</feature>
<name>A0A560FSW5_9PROT</name>
<evidence type="ECO:0000313" key="3">
    <source>
        <dbReference type="Proteomes" id="UP000319859"/>
    </source>
</evidence>
<keyword evidence="1" id="KW-0732">Signal</keyword>
<evidence type="ECO:0008006" key="4">
    <source>
        <dbReference type="Google" id="ProtNLM"/>
    </source>
</evidence>
<organism evidence="2 3">
    <name type="scientific">Nitrospirillum amazonense</name>
    <dbReference type="NCBI Taxonomy" id="28077"/>
    <lineage>
        <taxon>Bacteria</taxon>
        <taxon>Pseudomonadati</taxon>
        <taxon>Pseudomonadota</taxon>
        <taxon>Alphaproteobacteria</taxon>
        <taxon>Rhodospirillales</taxon>
        <taxon>Azospirillaceae</taxon>
        <taxon>Nitrospirillum</taxon>
    </lineage>
</organism>
<proteinExistence type="predicted"/>
<dbReference type="EMBL" id="VITN01000001">
    <property type="protein sequence ID" value="TWB24728.1"/>
    <property type="molecule type" value="Genomic_DNA"/>
</dbReference>
<feature type="chain" id="PRO_5021730292" description="Tetratricopeptide repeat protein" evidence="1">
    <location>
        <begin position="26"/>
        <end position="243"/>
    </location>
</feature>
<evidence type="ECO:0000313" key="2">
    <source>
        <dbReference type="EMBL" id="TWB24728.1"/>
    </source>
</evidence>
<evidence type="ECO:0000256" key="1">
    <source>
        <dbReference type="SAM" id="SignalP"/>
    </source>
</evidence>